<dbReference type="GO" id="GO:2000779">
    <property type="term" value="P:regulation of double-strand break repair"/>
    <property type="evidence" value="ECO:0007669"/>
    <property type="project" value="TreeGrafter"/>
</dbReference>
<evidence type="ECO:0008006" key="3">
    <source>
        <dbReference type="Google" id="ProtNLM"/>
    </source>
</evidence>
<dbReference type="InterPro" id="IPR044198">
    <property type="entry name" value="DEK"/>
</dbReference>
<dbReference type="GO" id="GO:0003677">
    <property type="term" value="F:DNA binding"/>
    <property type="evidence" value="ECO:0007669"/>
    <property type="project" value="InterPro"/>
</dbReference>
<feature type="compositionally biased region" description="Basic and acidic residues" evidence="1">
    <location>
        <begin position="93"/>
        <end position="121"/>
    </location>
</feature>
<dbReference type="EMBL" id="GGEC01034842">
    <property type="protein sequence ID" value="MBX15326.1"/>
    <property type="molecule type" value="Transcribed_RNA"/>
</dbReference>
<organism evidence="2">
    <name type="scientific">Rhizophora mucronata</name>
    <name type="common">Asiatic mangrove</name>
    <dbReference type="NCBI Taxonomy" id="61149"/>
    <lineage>
        <taxon>Eukaryota</taxon>
        <taxon>Viridiplantae</taxon>
        <taxon>Streptophyta</taxon>
        <taxon>Embryophyta</taxon>
        <taxon>Tracheophyta</taxon>
        <taxon>Spermatophyta</taxon>
        <taxon>Magnoliopsida</taxon>
        <taxon>eudicotyledons</taxon>
        <taxon>Gunneridae</taxon>
        <taxon>Pentapetalae</taxon>
        <taxon>rosids</taxon>
        <taxon>fabids</taxon>
        <taxon>Malpighiales</taxon>
        <taxon>Rhizophoraceae</taxon>
        <taxon>Rhizophora</taxon>
    </lineage>
</organism>
<dbReference type="AlphaFoldDB" id="A0A2P2LBI1"/>
<name>A0A2P2LBI1_RHIMU</name>
<feature type="compositionally biased region" description="Basic and acidic residues" evidence="1">
    <location>
        <begin position="56"/>
        <end position="80"/>
    </location>
</feature>
<evidence type="ECO:0000256" key="1">
    <source>
        <dbReference type="SAM" id="MobiDB-lite"/>
    </source>
</evidence>
<feature type="compositionally biased region" description="Basic residues" evidence="1">
    <location>
        <begin position="81"/>
        <end position="92"/>
    </location>
</feature>
<dbReference type="GO" id="GO:0006325">
    <property type="term" value="P:chromatin organization"/>
    <property type="evidence" value="ECO:0007669"/>
    <property type="project" value="InterPro"/>
</dbReference>
<evidence type="ECO:0000313" key="2">
    <source>
        <dbReference type="EMBL" id="MBX15326.1"/>
    </source>
</evidence>
<protein>
    <recommendedName>
        <fullName evidence="3">Protein DEK</fullName>
    </recommendedName>
</protein>
<dbReference type="GO" id="GO:0005634">
    <property type="term" value="C:nucleus"/>
    <property type="evidence" value="ECO:0007669"/>
    <property type="project" value="TreeGrafter"/>
</dbReference>
<accession>A0A2P2LBI1</accession>
<proteinExistence type="predicted"/>
<sequence length="289" mass="32478">MASETLEENKQEEEAPVGGREEEEKAKAEGVEERAEKGEKENLEVLEKEENDELEDGKGQEEKKKVEEAEGEEVKQEAKGKKAGKQGARKKKEPGESKKSKQDSAAEKPGEEESEKKEKESVTPASERPTRERKIVERYSAPEPGRSSAAKPLSIEKGSGTQLKDIPNVAFKLSKRKPDDNLQMLHTILFGKKAKVHNLKRNIGQFSGYVWADNEEKQKAKVREKLDKCVKEKLIDFCDVLNIPINKAAVRKEEITVKILEFLESPHTTTDVLLADKEQVACSLTICMH</sequence>
<feature type="compositionally biased region" description="Basic and acidic residues" evidence="1">
    <location>
        <begin position="7"/>
        <end position="48"/>
    </location>
</feature>
<dbReference type="PANTHER" id="PTHR13468">
    <property type="entry name" value="DEK PROTEIN"/>
    <property type="match status" value="1"/>
</dbReference>
<reference evidence="2" key="1">
    <citation type="submission" date="2018-02" db="EMBL/GenBank/DDBJ databases">
        <title>Rhizophora mucronata_Transcriptome.</title>
        <authorList>
            <person name="Meera S.P."/>
            <person name="Sreeshan A."/>
            <person name="Augustine A."/>
        </authorList>
    </citation>
    <scope>NUCLEOTIDE SEQUENCE</scope>
    <source>
        <tissue evidence="2">Leaf</tissue>
    </source>
</reference>
<dbReference type="PANTHER" id="PTHR13468:SF1">
    <property type="entry name" value="PROTEIN DEK"/>
    <property type="match status" value="1"/>
</dbReference>
<dbReference type="GO" id="GO:0042393">
    <property type="term" value="F:histone binding"/>
    <property type="evidence" value="ECO:0007669"/>
    <property type="project" value="TreeGrafter"/>
</dbReference>
<feature type="compositionally biased region" description="Basic and acidic residues" evidence="1">
    <location>
        <begin position="128"/>
        <end position="137"/>
    </location>
</feature>
<feature type="region of interest" description="Disordered" evidence="1">
    <location>
        <begin position="1"/>
        <end position="160"/>
    </location>
</feature>